<comment type="caution">
    <text evidence="1">The sequence shown here is derived from an EMBL/GenBank/DDBJ whole genome shotgun (WGS) entry which is preliminary data.</text>
</comment>
<dbReference type="EMBL" id="JAOYFB010000040">
    <property type="protein sequence ID" value="KAK4035885.1"/>
    <property type="molecule type" value="Genomic_DNA"/>
</dbReference>
<name>A0ABR0B2G7_9CRUS</name>
<evidence type="ECO:0000313" key="2">
    <source>
        <dbReference type="Proteomes" id="UP001234178"/>
    </source>
</evidence>
<organism evidence="1 2">
    <name type="scientific">Daphnia magna</name>
    <dbReference type="NCBI Taxonomy" id="35525"/>
    <lineage>
        <taxon>Eukaryota</taxon>
        <taxon>Metazoa</taxon>
        <taxon>Ecdysozoa</taxon>
        <taxon>Arthropoda</taxon>
        <taxon>Crustacea</taxon>
        <taxon>Branchiopoda</taxon>
        <taxon>Diplostraca</taxon>
        <taxon>Cladocera</taxon>
        <taxon>Anomopoda</taxon>
        <taxon>Daphniidae</taxon>
        <taxon>Daphnia</taxon>
    </lineage>
</organism>
<proteinExistence type="predicted"/>
<protein>
    <submittedName>
        <fullName evidence="1">Uncharacterized protein</fullName>
    </submittedName>
</protein>
<sequence>MARLGMLPLVNVKPLIPKLGPVINDVTSFKYPITVSSCRGNPTSHSVFIAVILATENVLNGEKIRKTWENHVTIVVRKSLLSMARFVFVLGMTNDSLLQSKIRGESMLHEMYGMNTHLPILNNTAIN</sequence>
<keyword evidence="2" id="KW-1185">Reference proteome</keyword>
<dbReference type="Proteomes" id="UP001234178">
    <property type="component" value="Unassembled WGS sequence"/>
</dbReference>
<gene>
    <name evidence="1" type="ORF">OUZ56_027964</name>
</gene>
<evidence type="ECO:0000313" key="1">
    <source>
        <dbReference type="EMBL" id="KAK4035885.1"/>
    </source>
</evidence>
<accession>A0ABR0B2G7</accession>
<reference evidence="1 2" key="1">
    <citation type="journal article" date="2023" name="Nucleic Acids Res.">
        <title>The hologenome of Daphnia magna reveals possible DNA methylation and microbiome-mediated evolution of the host genome.</title>
        <authorList>
            <person name="Chaturvedi A."/>
            <person name="Li X."/>
            <person name="Dhandapani V."/>
            <person name="Marshall H."/>
            <person name="Kissane S."/>
            <person name="Cuenca-Cambronero M."/>
            <person name="Asole G."/>
            <person name="Calvet F."/>
            <person name="Ruiz-Romero M."/>
            <person name="Marangio P."/>
            <person name="Guigo R."/>
            <person name="Rago D."/>
            <person name="Mirbahai L."/>
            <person name="Eastwood N."/>
            <person name="Colbourne J.K."/>
            <person name="Zhou J."/>
            <person name="Mallon E."/>
            <person name="Orsini L."/>
        </authorList>
    </citation>
    <scope>NUCLEOTIDE SEQUENCE [LARGE SCALE GENOMIC DNA]</scope>
    <source>
        <strain evidence="1">LRV0_1</strain>
    </source>
</reference>